<dbReference type="Proteomes" id="UP001627284">
    <property type="component" value="Unassembled WGS sequence"/>
</dbReference>
<name>A0ABD2TLG6_9SOLN</name>
<proteinExistence type="predicted"/>
<dbReference type="PANTHER" id="PTHR38222:SF1">
    <property type="entry name" value="TFIIS N-TERMINAL DOMAIN-CONTAINING PROTEIN"/>
    <property type="match status" value="1"/>
</dbReference>
<gene>
    <name evidence="1" type="ORF">AABB24_017258</name>
</gene>
<keyword evidence="2" id="KW-1185">Reference proteome</keyword>
<evidence type="ECO:0000313" key="2">
    <source>
        <dbReference type="Proteomes" id="UP001627284"/>
    </source>
</evidence>
<dbReference type="EMBL" id="JBJKTR010000010">
    <property type="protein sequence ID" value="KAL3356493.1"/>
    <property type="molecule type" value="Genomic_DNA"/>
</dbReference>
<reference evidence="1 2" key="1">
    <citation type="submission" date="2024-05" db="EMBL/GenBank/DDBJ databases">
        <title>De novo assembly of an allotetraploid wild potato.</title>
        <authorList>
            <person name="Hosaka A.J."/>
        </authorList>
    </citation>
    <scope>NUCLEOTIDE SEQUENCE [LARGE SCALE GENOMIC DNA]</scope>
    <source>
        <tissue evidence="1">Young leaves</tissue>
    </source>
</reference>
<dbReference type="AlphaFoldDB" id="A0ABD2TLG6"/>
<protein>
    <submittedName>
        <fullName evidence="1">Uncharacterized protein</fullName>
    </submittedName>
</protein>
<dbReference type="PANTHER" id="PTHR38222">
    <property type="entry name" value="TFIIS N-TERMINAL DOMAIN-CONTAINING PROTEIN"/>
    <property type="match status" value="1"/>
</dbReference>
<evidence type="ECO:0000313" key="1">
    <source>
        <dbReference type="EMBL" id="KAL3356493.1"/>
    </source>
</evidence>
<comment type="caution">
    <text evidence="1">The sequence shown here is derived from an EMBL/GenBank/DDBJ whole genome shotgun (WGS) entry which is preliminary data.</text>
</comment>
<accession>A0ABD2TLG6</accession>
<organism evidence="1 2">
    <name type="scientific">Solanum stoloniferum</name>
    <dbReference type="NCBI Taxonomy" id="62892"/>
    <lineage>
        <taxon>Eukaryota</taxon>
        <taxon>Viridiplantae</taxon>
        <taxon>Streptophyta</taxon>
        <taxon>Embryophyta</taxon>
        <taxon>Tracheophyta</taxon>
        <taxon>Spermatophyta</taxon>
        <taxon>Magnoliopsida</taxon>
        <taxon>eudicotyledons</taxon>
        <taxon>Gunneridae</taxon>
        <taxon>Pentapetalae</taxon>
        <taxon>asterids</taxon>
        <taxon>lamiids</taxon>
        <taxon>Solanales</taxon>
        <taxon>Solanaceae</taxon>
        <taxon>Solanoideae</taxon>
        <taxon>Solaneae</taxon>
        <taxon>Solanum</taxon>
    </lineage>
</organism>
<sequence length="108" mass="12544">MHCFYTLVYKERLIVILQSTNKFPIIYQNKLFFFTRRMSGLVDMWTNEIAKLQKKKGQNQVVDAHPIFTRKANSEPFSLFQIYGGLSLNKLLNYSEASVSMIVDCVSP</sequence>